<dbReference type="AlphaFoldDB" id="A0A5A7QI87"/>
<proteinExistence type="inferred from homology"/>
<comment type="similarity">
    <text evidence="1">Belongs to the peptidase C56 family.</text>
</comment>
<dbReference type="GO" id="GO:1903189">
    <property type="term" value="P:glyoxal metabolic process"/>
    <property type="evidence" value="ECO:0007669"/>
    <property type="project" value="TreeGrafter"/>
</dbReference>
<dbReference type="GO" id="GO:0005737">
    <property type="term" value="C:cytoplasm"/>
    <property type="evidence" value="ECO:0007669"/>
    <property type="project" value="TreeGrafter"/>
</dbReference>
<dbReference type="Gene3D" id="3.40.50.880">
    <property type="match status" value="2"/>
</dbReference>
<dbReference type="Pfam" id="PF01965">
    <property type="entry name" value="DJ-1_PfpI"/>
    <property type="match status" value="2"/>
</dbReference>
<evidence type="ECO:0000256" key="2">
    <source>
        <dbReference type="ARBA" id="ARBA00022737"/>
    </source>
</evidence>
<evidence type="ECO:0000313" key="6">
    <source>
        <dbReference type="Proteomes" id="UP000325081"/>
    </source>
</evidence>
<dbReference type="FunFam" id="3.40.50.880:FF:000015">
    <property type="entry name" value="Protein DJ-1 homolog C"/>
    <property type="match status" value="2"/>
</dbReference>
<evidence type="ECO:0000256" key="1">
    <source>
        <dbReference type="ARBA" id="ARBA00008542"/>
    </source>
</evidence>
<dbReference type="OrthoDB" id="543156at2759"/>
<dbReference type="CDD" id="cd03135">
    <property type="entry name" value="GATase1_DJ-1"/>
    <property type="match status" value="2"/>
</dbReference>
<dbReference type="InterPro" id="IPR006287">
    <property type="entry name" value="DJ-1"/>
</dbReference>
<keyword evidence="2" id="KW-0677">Repeat</keyword>
<sequence length="486" mass="52770">MRMLSLPTVFPVPANRAPPFISTVLYSNFSTRAATQSSTAQKKAATKQRSLKRVKDSSPLNTTPNPSSPVPQKKILVPIGLGTEEMEAVIMIDVLRRAGANVTVASVEEKLEVEASSGTRLVADETISSCCDQTFDLIALPGGMPGSTRLRDCQILQDITKKHAEAQRPYAAICAAPAVTLLPWGLLRRKKVTCHPAFMDKLPTFWAVKSNLQVSGELTTSRGPGTCFQFSVSLAEQLFAGGNSLLTLLISSAQLLNLADDNSRKEEFDEVSWSLDHAPQVLIPVATGSEEIEVVTVVDILRRAKAKVTIASVEKSLQVFATSGTKIIADTMISDAANMVYDLIILPGGKLGSEKLHKSRILKKLLKEQQLGGRILGAMCSSPTILHRQGNTDKRATAHPSVISMLNNTVNDARVVIDGKVVTCKGLSTATDFALTITILIHKFVLVIETRSEDIETSYCEVRSRWSNVICRSLLNAQTEQLKEYG</sequence>
<evidence type="ECO:0000256" key="3">
    <source>
        <dbReference type="SAM" id="MobiDB-lite"/>
    </source>
</evidence>
<reference evidence="6" key="1">
    <citation type="journal article" date="2019" name="Curr. Biol.">
        <title>Genome Sequence of Striga asiatica Provides Insight into the Evolution of Plant Parasitism.</title>
        <authorList>
            <person name="Yoshida S."/>
            <person name="Kim S."/>
            <person name="Wafula E.K."/>
            <person name="Tanskanen J."/>
            <person name="Kim Y.M."/>
            <person name="Honaas L."/>
            <person name="Yang Z."/>
            <person name="Spallek T."/>
            <person name="Conn C.E."/>
            <person name="Ichihashi Y."/>
            <person name="Cheong K."/>
            <person name="Cui S."/>
            <person name="Der J.P."/>
            <person name="Gundlach H."/>
            <person name="Jiao Y."/>
            <person name="Hori C."/>
            <person name="Ishida J.K."/>
            <person name="Kasahara H."/>
            <person name="Kiba T."/>
            <person name="Kim M.S."/>
            <person name="Koo N."/>
            <person name="Laohavisit A."/>
            <person name="Lee Y.H."/>
            <person name="Lumba S."/>
            <person name="McCourt P."/>
            <person name="Mortimer J.C."/>
            <person name="Mutuku J.M."/>
            <person name="Nomura T."/>
            <person name="Sasaki-Sekimoto Y."/>
            <person name="Seto Y."/>
            <person name="Wang Y."/>
            <person name="Wakatake T."/>
            <person name="Sakakibara H."/>
            <person name="Demura T."/>
            <person name="Yamaguchi S."/>
            <person name="Yoneyama K."/>
            <person name="Manabe R.I."/>
            <person name="Nelson D.C."/>
            <person name="Schulman A.H."/>
            <person name="Timko M.P."/>
            <person name="dePamphilis C.W."/>
            <person name="Choi D."/>
            <person name="Shirasu K."/>
        </authorList>
    </citation>
    <scope>NUCLEOTIDE SEQUENCE [LARGE SCALE GENOMIC DNA]</scope>
    <source>
        <strain evidence="6">cv. UVA1</strain>
    </source>
</reference>
<dbReference type="PANTHER" id="PTHR48094:SF7">
    <property type="entry name" value="PROTEIN DJ-1 HOMOLOG C"/>
    <property type="match status" value="1"/>
</dbReference>
<dbReference type="NCBIfam" id="TIGR01383">
    <property type="entry name" value="not_thiJ"/>
    <property type="match status" value="2"/>
</dbReference>
<feature type="domain" description="DJ-1/PfpI" evidence="4">
    <location>
        <begin position="280"/>
        <end position="437"/>
    </location>
</feature>
<keyword evidence="5" id="KW-0315">Glutamine amidotransferase</keyword>
<accession>A0A5A7QI87</accession>
<dbReference type="InterPro" id="IPR050325">
    <property type="entry name" value="Prot/Nucl_acid_deglycase"/>
</dbReference>
<organism evidence="5 6">
    <name type="scientific">Striga asiatica</name>
    <name type="common">Asiatic witchweed</name>
    <name type="synonym">Buchnera asiatica</name>
    <dbReference type="NCBI Taxonomy" id="4170"/>
    <lineage>
        <taxon>Eukaryota</taxon>
        <taxon>Viridiplantae</taxon>
        <taxon>Streptophyta</taxon>
        <taxon>Embryophyta</taxon>
        <taxon>Tracheophyta</taxon>
        <taxon>Spermatophyta</taxon>
        <taxon>Magnoliopsida</taxon>
        <taxon>eudicotyledons</taxon>
        <taxon>Gunneridae</taxon>
        <taxon>Pentapetalae</taxon>
        <taxon>asterids</taxon>
        <taxon>lamiids</taxon>
        <taxon>Lamiales</taxon>
        <taxon>Orobanchaceae</taxon>
        <taxon>Buchnereae</taxon>
        <taxon>Striga</taxon>
    </lineage>
</organism>
<protein>
    <submittedName>
        <fullName evidence="5">Class I glutamine amidotransferase-likesuperfamily protein</fullName>
    </submittedName>
</protein>
<feature type="domain" description="DJ-1/PfpI" evidence="4">
    <location>
        <begin position="73"/>
        <end position="237"/>
    </location>
</feature>
<name>A0A5A7QI87_STRAF</name>
<comment type="caution">
    <text evidence="5">The sequence shown here is derived from an EMBL/GenBank/DDBJ whole genome shotgun (WGS) entry which is preliminary data.</text>
</comment>
<gene>
    <name evidence="5" type="ORF">STAS_21746</name>
</gene>
<dbReference type="InterPro" id="IPR029062">
    <property type="entry name" value="Class_I_gatase-like"/>
</dbReference>
<dbReference type="GO" id="GO:0016740">
    <property type="term" value="F:transferase activity"/>
    <property type="evidence" value="ECO:0007669"/>
    <property type="project" value="UniProtKB-KW"/>
</dbReference>
<dbReference type="EMBL" id="BKCP01007104">
    <property type="protein sequence ID" value="GER44830.1"/>
    <property type="molecule type" value="Genomic_DNA"/>
</dbReference>
<keyword evidence="6" id="KW-1185">Reference proteome</keyword>
<feature type="region of interest" description="Disordered" evidence="3">
    <location>
        <begin position="36"/>
        <end position="73"/>
    </location>
</feature>
<dbReference type="SUPFAM" id="SSF52317">
    <property type="entry name" value="Class I glutamine amidotransferase-like"/>
    <property type="match status" value="2"/>
</dbReference>
<evidence type="ECO:0000259" key="4">
    <source>
        <dbReference type="Pfam" id="PF01965"/>
    </source>
</evidence>
<dbReference type="PANTHER" id="PTHR48094">
    <property type="entry name" value="PROTEIN/NUCLEIC ACID DEGLYCASE DJ-1-RELATED"/>
    <property type="match status" value="1"/>
</dbReference>
<dbReference type="Proteomes" id="UP000325081">
    <property type="component" value="Unassembled WGS sequence"/>
</dbReference>
<keyword evidence="5" id="KW-0808">Transferase</keyword>
<dbReference type="InterPro" id="IPR002818">
    <property type="entry name" value="DJ-1/PfpI"/>
</dbReference>
<evidence type="ECO:0000313" key="5">
    <source>
        <dbReference type="EMBL" id="GER44830.1"/>
    </source>
</evidence>